<evidence type="ECO:0000256" key="1">
    <source>
        <dbReference type="ARBA" id="ARBA00008887"/>
    </source>
</evidence>
<dbReference type="Pfam" id="PF03028">
    <property type="entry name" value="Dynein_heavy"/>
    <property type="match status" value="1"/>
</dbReference>
<feature type="domain" description="Dynein heavy chain region D6 P-loop" evidence="3">
    <location>
        <begin position="1803"/>
        <end position="1916"/>
    </location>
</feature>
<dbReference type="Pfam" id="PF18198">
    <property type="entry name" value="AAA_lid_11"/>
    <property type="match status" value="1"/>
</dbReference>
<feature type="coiled-coil region" evidence="2">
    <location>
        <begin position="1005"/>
        <end position="1042"/>
    </location>
</feature>
<dbReference type="InterPro" id="IPR041228">
    <property type="entry name" value="Dynein_C"/>
</dbReference>
<feature type="domain" description="Dynein heavy chain AAA 5 extension" evidence="7">
    <location>
        <begin position="191"/>
        <end position="309"/>
    </location>
</feature>
<evidence type="ECO:0000313" key="12">
    <source>
        <dbReference type="Proteomes" id="UP001642520"/>
    </source>
</evidence>
<dbReference type="InterPro" id="IPR041466">
    <property type="entry name" value="Dynein_AAA5_ext"/>
</dbReference>
<dbReference type="InterPro" id="IPR024743">
    <property type="entry name" value="Dynein_HC_stalk"/>
</dbReference>
<dbReference type="SUPFAM" id="SSF52540">
    <property type="entry name" value="P-loop containing nucleoside triphosphate hydrolases"/>
    <property type="match status" value="2"/>
</dbReference>
<feature type="domain" description="Dynein heavy chain coiled coil stalk" evidence="4">
    <location>
        <begin position="964"/>
        <end position="1310"/>
    </location>
</feature>
<dbReference type="Gene3D" id="1.20.920.30">
    <property type="match status" value="1"/>
</dbReference>
<evidence type="ECO:0000259" key="7">
    <source>
        <dbReference type="Pfam" id="PF17852"/>
    </source>
</evidence>
<dbReference type="Pfam" id="PF18199">
    <property type="entry name" value="Dynein_C"/>
    <property type="match status" value="1"/>
</dbReference>
<feature type="domain" description="Dynein heavy chain C-terminal" evidence="9">
    <location>
        <begin position="2098"/>
        <end position="2393"/>
    </location>
</feature>
<evidence type="ECO:0000259" key="10">
    <source>
        <dbReference type="Pfam" id="PF22597"/>
    </source>
</evidence>
<organism evidence="11 12">
    <name type="scientific">Xylocopa violacea</name>
    <name type="common">Violet carpenter bee</name>
    <name type="synonym">Apis violacea</name>
    <dbReference type="NCBI Taxonomy" id="135666"/>
    <lineage>
        <taxon>Eukaryota</taxon>
        <taxon>Metazoa</taxon>
        <taxon>Ecdysozoa</taxon>
        <taxon>Arthropoda</taxon>
        <taxon>Hexapoda</taxon>
        <taxon>Insecta</taxon>
        <taxon>Pterygota</taxon>
        <taxon>Neoptera</taxon>
        <taxon>Endopterygota</taxon>
        <taxon>Hymenoptera</taxon>
        <taxon>Apocrita</taxon>
        <taxon>Aculeata</taxon>
        <taxon>Apoidea</taxon>
        <taxon>Anthophila</taxon>
        <taxon>Apidae</taxon>
        <taxon>Xylocopa</taxon>
        <taxon>Xylocopa</taxon>
    </lineage>
</organism>
<feature type="domain" description="Dynein 2 heavy chain 1 cytoplasmic ATPase lid" evidence="10">
    <location>
        <begin position="531"/>
        <end position="622"/>
    </location>
</feature>
<dbReference type="InterPro" id="IPR054354">
    <property type="entry name" value="DYNC2H1-like_lid"/>
</dbReference>
<dbReference type="InterPro" id="IPR026983">
    <property type="entry name" value="DHC"/>
</dbReference>
<dbReference type="Pfam" id="PF12780">
    <property type="entry name" value="AAA_8"/>
    <property type="match status" value="1"/>
</dbReference>
<dbReference type="Gene3D" id="1.10.8.1220">
    <property type="match status" value="1"/>
</dbReference>
<dbReference type="InterPro" id="IPR042219">
    <property type="entry name" value="AAA_lid_11_sf"/>
</dbReference>
<dbReference type="Proteomes" id="UP001642520">
    <property type="component" value="Unassembled WGS sequence"/>
</dbReference>
<evidence type="ECO:0000313" key="11">
    <source>
        <dbReference type="EMBL" id="CAL7945374.1"/>
    </source>
</evidence>
<evidence type="ECO:0000259" key="3">
    <source>
        <dbReference type="Pfam" id="PF03028"/>
    </source>
</evidence>
<dbReference type="InterPro" id="IPR004273">
    <property type="entry name" value="Dynein_heavy_D6_P-loop"/>
</dbReference>
<dbReference type="InterPro" id="IPR043160">
    <property type="entry name" value="Dynein_C_barrel"/>
</dbReference>
<evidence type="ECO:0000259" key="9">
    <source>
        <dbReference type="Pfam" id="PF18199"/>
    </source>
</evidence>
<dbReference type="InterPro" id="IPR041658">
    <property type="entry name" value="AAA_lid_11"/>
</dbReference>
<dbReference type="Pfam" id="PF12781">
    <property type="entry name" value="AAA_9"/>
    <property type="match status" value="1"/>
</dbReference>
<sequence length="2397" mass="273165">MDHGVEKVFETNTSGLRRQSCTKCYQVLKEACTKLKGQPQPSGKPFTPVITHVLNPKSITMGQLYGEYDLNTREWTDGIFSTLLRAGIAVSDINKRWYIFDGPVDALWIENMNTVLDDNKKLCLTSGEIMKILPTMTMMFEVADLRVASPATVSRCGMVYLEPEGLGLEPLINCWIERLPKNMHDHVEKISELTRHFLLPGLKVLRSNLREIVNTVDCGMVHSYINLMNFRIGPMAGRDGKPPPSVAFQNLIPDLLSPWAAFAAVWSLGASSDYNSRCVFSDWIREVQQDNQHQLPFPEDGLVFDYRLHDGGFTDLIDGQEPIPPKWHKWLDDVSPITITPEMKFADIEVPTMDSVRSAALIGYLLINESNPLCIGPTGSGKTLTVSTKLSRNMPKKFICDFITFSARTTANQTQDLIDEKLSKRRRGAYGPPLLRKQVFFVDDLNMPALDTYGAQPPIELIRQFMDFEGWYDRKEIGSFRRIEDVNFVGAMGPPGGGRNPITARLLRHFHFIAFPEMEDDAKRHIFGTILNSWLSATPHFGHMLETFVETTLSLFTTICKELLPTPHKSHYTFNLRDLSKVFQGMLMMNPKKIELLDKLLLLWYHENVRVFSDRLINDADRKWFDDLLRDMMSKQFECDPNEVIGEAMLFFGDFSGTTKEYIQITDMKKMGNVLEEFLEDYNAASTTPMKLVLFQDAIDHICRINRILRQPRGNALLLGMGGSGRQSLTRLASHMQDYNCFQIELSSAYTASDWRDDIKDSMMKAGVQNQFMVFLFSDTQIKDDSMLEDLNSVLNNGDVPNIYKVDEMEKIYHSMRGHVQEAGLQINRSNLFSAYVKTVRNNLHVVITMSPIGETFRARIRQFPALVNCCTIDWFCPWPEAALQSVAMQFLTDVTDESITEDVLKSIVRMCQYMHSSVIEASDLFFKELNRHNYVTPTSYLELLSGYGNLLNNKKMELQSAAERLTTGLDKLASAEVEVKHMQQLLADMKPKLEKAAEATARMIERITLDTIEAEKTKAQAEEQEAMAEKMKVENQMIRDEAEADLSLARPMLIAAEKSLKALNRNDITEVKAMKRPPVGVLLVIEAICIINNVKPVKIDAGRFGGETKLDYWGPGSQMLADPGHFLYTMENYDKENLTEEMIKKLKVYIENPDFQPAKIEYVSKACYSLCLWVHAMYNYYFVNLKVKPKMEALAKAEEALEETERTLQAAVQRLREVEAGVELLRRNLQKEEEKKAELEREKQLCEDRMGRAVRLIDGLAGEQIRWTSTVAELKTSLKNAVGDILLASGAIAYLTPFTDTYRETLLESWMKVLGEGVPHSPGSNPVSTLGDQVEIRKWQIEGLPRDMLSVENAVLAMHSKRWPLFIDPQAQANKWIRSLYKGAGISVAKMTDRELLRVLESCVRFGRACLIENIGLELEAGLDPILLRSLFEHGGQWCVKVGENIVPYNTDFRLFLTTRLSNPHYTPEVCVKILLVNFALTATGLEDQMLSLVAIQERPDLEQARNALIISNAEMRRELLEIEDRILYRLSVSEGSAVDDMDLILTLEASKIKSEEIKVKMKEAEITQADIDVTRSLYIPVAIRGRILFFCLSDLQYIDTMYQYSLEWFVEIFNNSILATEKSGDIEERVENINHKFMFSLFSNVCRSLFERHKLHFAFLVCARIRMNDGLINAVEWMHLLSGPEPIEEGPNPAPEWITPRCWKEIQALENLPKFEKFVESFEQSVAQFKNVFDAQEAHLATYPEPWQSKLDEFQKILVLRCLRPDKVTNAMQLYLAKHLGQEFVEPQTTELSAIYGESSPTTPIVFVLSTGTDPAAELYKFADRLKMATKLHAISLGQGQGPRAEAMLKLSAEHGYWCFFQNCHLSPSWMPELDSLVEALTRAKNHRDFRLWLTSAPSPDFPVSILQNSSKMTIEPPRGIKANMFRAYLAQVTEMQTFLESGHPKVQHFKWMTFALCLFHSVLLERRKFAALGFNIPYEFTDGDLRICISQLHMFLLEYDVVPFKVLIYTAGHINYGGRITDDWDRRCVLTILQDYYNPKTLTPSYKFDETGHYVQLPDTATFHDYIEYIKTLPLNDDPSIFGMHPNADISFAQAETYACLNTLLALQPREVGAAAASVEEITTQLAEDMLATIPPTFNLTRMQQKYPVLYEESFNTVLIQEAIRYNGLLKVVKLTLVDLLKALKGLVVMSEQLETVLNSLYTNRVPKVWQDKGYPSLKPLGAWFLDLKDRIKFLNTWQNQGIPAAFWISGFYFPQAFLTGTLQNFARKYVVSIDTIDFSFQVLHSKPEHRPPDGCVIYGLFLEGCRWDGDFLNESLPKELYTNMPPILLLPEVNHKEPSGIYTCPVYKTVNRAGVLSTTGHSTNFVLPMEIPSQKPQSHWIKRGVALICALDY</sequence>
<evidence type="ECO:0000259" key="6">
    <source>
        <dbReference type="Pfam" id="PF12781"/>
    </source>
</evidence>
<feature type="domain" description="Dynein heavy chain AAA module D4" evidence="5">
    <location>
        <begin position="690"/>
        <end position="951"/>
    </location>
</feature>
<dbReference type="Gene3D" id="1.10.472.130">
    <property type="match status" value="1"/>
</dbReference>
<dbReference type="InterPro" id="IPR035706">
    <property type="entry name" value="AAA_9"/>
</dbReference>
<dbReference type="Gene3D" id="3.10.490.20">
    <property type="match status" value="1"/>
</dbReference>
<evidence type="ECO:0008006" key="13">
    <source>
        <dbReference type="Google" id="ProtNLM"/>
    </source>
</evidence>
<gene>
    <name evidence="11" type="ORF">XYLVIOL_LOCUS7178</name>
</gene>
<dbReference type="Gene3D" id="1.20.1270.280">
    <property type="match status" value="1"/>
</dbReference>
<evidence type="ECO:0000259" key="5">
    <source>
        <dbReference type="Pfam" id="PF12780"/>
    </source>
</evidence>
<dbReference type="PANTHER" id="PTHR22878">
    <property type="entry name" value="DYNEIN HEAVY CHAIN 6, AXONEMAL-LIKE-RELATED"/>
    <property type="match status" value="1"/>
</dbReference>
<dbReference type="Pfam" id="PF12777">
    <property type="entry name" value="MT"/>
    <property type="match status" value="1"/>
</dbReference>
<evidence type="ECO:0000259" key="4">
    <source>
        <dbReference type="Pfam" id="PF12777"/>
    </source>
</evidence>
<dbReference type="InterPro" id="IPR024317">
    <property type="entry name" value="Dynein_heavy_chain_D4_dom"/>
</dbReference>
<dbReference type="PANTHER" id="PTHR22878:SF73">
    <property type="entry name" value="DYNEIN AXONEMAL HEAVY CHAIN 1"/>
    <property type="match status" value="1"/>
</dbReference>
<dbReference type="EMBL" id="CAXAJV020001293">
    <property type="protein sequence ID" value="CAL7945374.1"/>
    <property type="molecule type" value="Genomic_DNA"/>
</dbReference>
<keyword evidence="2" id="KW-0175">Coiled coil</keyword>
<evidence type="ECO:0000256" key="2">
    <source>
        <dbReference type="SAM" id="Coils"/>
    </source>
</evidence>
<dbReference type="Gene3D" id="3.40.50.300">
    <property type="entry name" value="P-loop containing nucleotide triphosphate hydrolases"/>
    <property type="match status" value="4"/>
</dbReference>
<feature type="domain" description="Dynein heavy chain AAA lid" evidence="8">
    <location>
        <begin position="1952"/>
        <end position="2091"/>
    </location>
</feature>
<dbReference type="Pfam" id="PF17852">
    <property type="entry name" value="Dynein_AAA_lid"/>
    <property type="match status" value="1"/>
</dbReference>
<accession>A0ABP1NZW0</accession>
<feature type="coiled-coil region" evidence="2">
    <location>
        <begin position="1192"/>
        <end position="1250"/>
    </location>
</feature>
<comment type="similarity">
    <text evidence="1">Belongs to the dynein heavy chain family.</text>
</comment>
<dbReference type="Gene3D" id="6.10.140.1060">
    <property type="match status" value="1"/>
</dbReference>
<name>A0ABP1NZW0_XYLVO</name>
<feature type="domain" description="Dynein heavy chain ATP-binding dynein motor region" evidence="6">
    <location>
        <begin position="1338"/>
        <end position="1559"/>
    </location>
</feature>
<dbReference type="Gene3D" id="1.20.920.20">
    <property type="match status" value="1"/>
</dbReference>
<protein>
    <recommendedName>
        <fullName evidence="13">Dynein heavy chain 1, axonemal</fullName>
    </recommendedName>
</protein>
<keyword evidence="12" id="KW-1185">Reference proteome</keyword>
<comment type="caution">
    <text evidence="11">The sequence shown here is derived from an EMBL/GenBank/DDBJ whole genome shotgun (WGS) entry which is preliminary data.</text>
</comment>
<dbReference type="Gene3D" id="1.10.8.720">
    <property type="entry name" value="Region D6 of dynein motor"/>
    <property type="match status" value="1"/>
</dbReference>
<dbReference type="InterPro" id="IPR027417">
    <property type="entry name" value="P-loop_NTPase"/>
</dbReference>
<proteinExistence type="inferred from homology"/>
<dbReference type="Pfam" id="PF22597">
    <property type="entry name" value="DYN_lid"/>
    <property type="match status" value="1"/>
</dbReference>
<evidence type="ECO:0000259" key="8">
    <source>
        <dbReference type="Pfam" id="PF18198"/>
    </source>
</evidence>
<reference evidence="11 12" key="1">
    <citation type="submission" date="2024-08" db="EMBL/GenBank/DDBJ databases">
        <authorList>
            <person name="Will J Nash"/>
            <person name="Angela Man"/>
            <person name="Seanna McTaggart"/>
            <person name="Kendall Baker"/>
            <person name="Tom Barker"/>
            <person name="Leah Catchpole"/>
            <person name="Alex Durrant"/>
            <person name="Karim Gharbi"/>
            <person name="Naomi Irish"/>
            <person name="Gemy Kaithakottil"/>
            <person name="Debby Ku"/>
            <person name="Aaliyah Providence"/>
            <person name="Felix Shaw"/>
            <person name="David Swarbreck"/>
            <person name="Chris Watkins"/>
            <person name="Ann M. McCartney"/>
            <person name="Giulio Formenti"/>
            <person name="Alice Mouton"/>
            <person name="Noel Vella"/>
            <person name="Bjorn M von Reumont"/>
            <person name="Adriana Vella"/>
            <person name="Wilfried Haerty"/>
        </authorList>
    </citation>
    <scope>NUCLEOTIDE SEQUENCE [LARGE SCALE GENOMIC DNA]</scope>
</reference>
<dbReference type="Pfam" id="PF12775">
    <property type="entry name" value="AAA_7"/>
    <property type="match status" value="1"/>
</dbReference>